<feature type="domain" description="AAA+ ATPase" evidence="5">
    <location>
        <begin position="520"/>
        <end position="654"/>
    </location>
</feature>
<keyword evidence="3" id="KW-0067">ATP-binding</keyword>
<dbReference type="EMBL" id="CP001348">
    <property type="protein sequence ID" value="ACL75851.1"/>
    <property type="molecule type" value="Genomic_DNA"/>
</dbReference>
<dbReference type="AlphaFoldDB" id="B8I225"/>
<evidence type="ECO:0000256" key="4">
    <source>
        <dbReference type="SAM" id="MobiDB-lite"/>
    </source>
</evidence>
<dbReference type="Pfam" id="PF22977">
    <property type="entry name" value="WHD"/>
    <property type="match status" value="1"/>
</dbReference>
<evidence type="ECO:0000256" key="2">
    <source>
        <dbReference type="ARBA" id="ARBA00022741"/>
    </source>
</evidence>
<organism evidence="6 7">
    <name type="scientific">Ruminiclostridium cellulolyticum (strain ATCC 35319 / DSM 5812 / JCM 6584 / H10)</name>
    <name type="common">Clostridium cellulolyticum</name>
    <dbReference type="NCBI Taxonomy" id="394503"/>
    <lineage>
        <taxon>Bacteria</taxon>
        <taxon>Bacillati</taxon>
        <taxon>Bacillota</taxon>
        <taxon>Clostridia</taxon>
        <taxon>Eubacteriales</taxon>
        <taxon>Oscillospiraceae</taxon>
        <taxon>Ruminiclostridium</taxon>
    </lineage>
</organism>
<feature type="domain" description="AAA+ ATPase" evidence="5">
    <location>
        <begin position="269"/>
        <end position="378"/>
    </location>
</feature>
<dbReference type="HOGENOM" id="CLU_016564_0_0_9"/>
<dbReference type="Pfam" id="PF00004">
    <property type="entry name" value="AAA"/>
    <property type="match status" value="1"/>
</dbReference>
<dbReference type="InterPro" id="IPR054472">
    <property type="entry name" value="WHD"/>
</dbReference>
<name>B8I225_RUMCH</name>
<keyword evidence="7" id="KW-1185">Reference proteome</keyword>
<gene>
    <name evidence="6" type="ordered locus">Ccel_1499</name>
</gene>
<dbReference type="Gene3D" id="3.40.50.300">
    <property type="entry name" value="P-loop containing nucleotide triphosphate hydrolases"/>
    <property type="match status" value="2"/>
</dbReference>
<dbReference type="GO" id="GO:0005524">
    <property type="term" value="F:ATP binding"/>
    <property type="evidence" value="ECO:0007669"/>
    <property type="project" value="UniProtKB-KW"/>
</dbReference>
<keyword evidence="2" id="KW-0547">Nucleotide-binding</keyword>
<dbReference type="InterPro" id="IPR003593">
    <property type="entry name" value="AAA+_ATPase"/>
</dbReference>
<dbReference type="PANTHER" id="PTHR23073">
    <property type="entry name" value="26S PROTEASOME REGULATORY SUBUNIT"/>
    <property type="match status" value="1"/>
</dbReference>
<dbReference type="Proteomes" id="UP000001349">
    <property type="component" value="Chromosome"/>
</dbReference>
<dbReference type="InterPro" id="IPR050221">
    <property type="entry name" value="26S_Proteasome_ATPase"/>
</dbReference>
<dbReference type="SMART" id="SM00382">
    <property type="entry name" value="AAA"/>
    <property type="match status" value="2"/>
</dbReference>
<evidence type="ECO:0000256" key="3">
    <source>
        <dbReference type="ARBA" id="ARBA00022840"/>
    </source>
</evidence>
<dbReference type="eggNOG" id="COG0464">
    <property type="taxonomic scope" value="Bacteria"/>
</dbReference>
<dbReference type="InterPro" id="IPR003959">
    <property type="entry name" value="ATPase_AAA_core"/>
</dbReference>
<feature type="region of interest" description="Disordered" evidence="4">
    <location>
        <begin position="1"/>
        <end position="22"/>
    </location>
</feature>
<evidence type="ECO:0000313" key="6">
    <source>
        <dbReference type="EMBL" id="ACL75851.1"/>
    </source>
</evidence>
<evidence type="ECO:0000259" key="5">
    <source>
        <dbReference type="SMART" id="SM00382"/>
    </source>
</evidence>
<accession>B8I225</accession>
<dbReference type="CDD" id="cd19481">
    <property type="entry name" value="RecA-like_protease"/>
    <property type="match status" value="1"/>
</dbReference>
<sequence length="744" mass="85951">MISSENNATDIPENQGNMDSNQKPIEYASSREYLLDELSRLDLVLRRFIRDDKEEGCTTLYAGVVLSKEEIYDLLDDKNTFAQETSIEERLSELDEQIAKRLEASKACRRHISLPYLSRLLGLSLFEQRCLIACMAPEIDPKYEKVYGYFENDTSIKNPSINLMMNIFLSTEDERIEARKLFSLQAPLVRLLLESRNDLSDNCIPLISRHLKLDDWVVNYLLDINILDSRLIHVAEMIQTGQRQNISANTENVRILRFIDYYRNGRTKRNQILYFYGPEGAGKKEYVLSVCEYLGLPLIVTDLEKILSNDLPFDEILKLLGRQIKISGGILCLENFQLLVSDERSQQIRINRILQMLHEFSETTFILGRTQWHLTNTDSRFAFIAVEYPYPSATERRKHWQELSKKYQLDEKLNLNNFSEVFRFTPGQIENVLKLGENYSVWNGYSDGRIEVNDLTNACYTQSNKKLGELAKRIEALYTMEMLVLPEDQMLQMKEICRQVKYRSIVYEKWGFEKRLALGKGLNILFSGPPGSGKTMAAEVIANEIGLEIYKIDVSRVVSKYIGETEKNLGEIFHEAETSNVILFFDEADALFGKRSEVKDSHDRYANVEIGYLLQRMEEYKGIVILATNLNQNIDEAFLRRLHFNIAFPFPDKEQRKLIWLSIFPSGAPVEDNLDYDFLAEKFVMAGGNIKNIALNAAFYAAHAGCPIGIKQIMQAAKREYKKMGKTFLKSDFDPYYQLIEVVK</sequence>
<dbReference type="OrthoDB" id="9806903at2"/>
<protein>
    <submittedName>
        <fullName evidence="6">AAA ATPase central domain protein</fullName>
    </submittedName>
</protein>
<dbReference type="InterPro" id="IPR027417">
    <property type="entry name" value="P-loop_NTPase"/>
</dbReference>
<comment type="similarity">
    <text evidence="1">Belongs to the AAA ATPase family.</text>
</comment>
<dbReference type="GO" id="GO:0016887">
    <property type="term" value="F:ATP hydrolysis activity"/>
    <property type="evidence" value="ECO:0007669"/>
    <property type="project" value="InterPro"/>
</dbReference>
<dbReference type="STRING" id="394503.Ccel_1499"/>
<evidence type="ECO:0000313" key="7">
    <source>
        <dbReference type="Proteomes" id="UP000001349"/>
    </source>
</evidence>
<evidence type="ECO:0000256" key="1">
    <source>
        <dbReference type="ARBA" id="ARBA00006914"/>
    </source>
</evidence>
<reference evidence="6 7" key="1">
    <citation type="submission" date="2009-01" db="EMBL/GenBank/DDBJ databases">
        <title>Complete sequence of Clostridium cellulolyticum H10.</title>
        <authorList>
            <consortium name="US DOE Joint Genome Institute"/>
            <person name="Lucas S."/>
            <person name="Copeland A."/>
            <person name="Lapidus A."/>
            <person name="Glavina del Rio T."/>
            <person name="Dalin E."/>
            <person name="Tice H."/>
            <person name="Bruce D."/>
            <person name="Goodwin L."/>
            <person name="Pitluck S."/>
            <person name="Chertkov O."/>
            <person name="Saunders E."/>
            <person name="Brettin T."/>
            <person name="Detter J.C."/>
            <person name="Han C."/>
            <person name="Larimer F."/>
            <person name="Land M."/>
            <person name="Hauser L."/>
            <person name="Kyrpides N."/>
            <person name="Ivanova N."/>
            <person name="Zhou J."/>
            <person name="Richardson P."/>
        </authorList>
    </citation>
    <scope>NUCLEOTIDE SEQUENCE [LARGE SCALE GENOMIC DNA]</scope>
    <source>
        <strain evidence="7">ATCC 35319 / DSM 5812 / JCM 6584 / H10</strain>
    </source>
</reference>
<dbReference type="RefSeq" id="WP_015924992.1">
    <property type="nucleotide sequence ID" value="NC_011898.1"/>
</dbReference>
<proteinExistence type="inferred from homology"/>
<dbReference type="KEGG" id="cce:Ccel_1499"/>
<dbReference type="SUPFAM" id="SSF52540">
    <property type="entry name" value="P-loop containing nucleoside triphosphate hydrolases"/>
    <property type="match status" value="2"/>
</dbReference>